<evidence type="ECO:0000256" key="2">
    <source>
        <dbReference type="ARBA" id="ARBA00023002"/>
    </source>
</evidence>
<feature type="region of interest" description="Disordered" evidence="3">
    <location>
        <begin position="1"/>
        <end position="64"/>
    </location>
</feature>
<dbReference type="Gene3D" id="3.30.365.10">
    <property type="entry name" value="Aldehyde oxidase/xanthine dehydrogenase, molybdopterin binding domain"/>
    <property type="match status" value="4"/>
</dbReference>
<dbReference type="Proteomes" id="UP001595698">
    <property type="component" value="Unassembled WGS sequence"/>
</dbReference>
<keyword evidence="2" id="KW-0560">Oxidoreductase</keyword>
<dbReference type="RefSeq" id="WP_386193757.1">
    <property type="nucleotide sequence ID" value="NZ_JBHSBC010000032.1"/>
</dbReference>
<comment type="caution">
    <text evidence="5">The sequence shown here is derived from an EMBL/GenBank/DDBJ whole genome shotgun (WGS) entry which is preliminary data.</text>
</comment>
<organism evidence="5 6">
    <name type="scientific">Streptosporangium jomthongense</name>
    <dbReference type="NCBI Taxonomy" id="1193683"/>
    <lineage>
        <taxon>Bacteria</taxon>
        <taxon>Bacillati</taxon>
        <taxon>Actinomycetota</taxon>
        <taxon>Actinomycetes</taxon>
        <taxon>Streptosporangiales</taxon>
        <taxon>Streptosporangiaceae</taxon>
        <taxon>Streptosporangium</taxon>
    </lineage>
</organism>
<keyword evidence="1" id="KW-0500">Molybdenum</keyword>
<name>A0ABV8F6B2_9ACTN</name>
<evidence type="ECO:0000313" key="5">
    <source>
        <dbReference type="EMBL" id="MFC3984182.1"/>
    </source>
</evidence>
<dbReference type="InterPro" id="IPR037165">
    <property type="entry name" value="AldOxase/xan_DH_Mopterin-bd_sf"/>
</dbReference>
<dbReference type="SMART" id="SM01008">
    <property type="entry name" value="Ald_Xan_dh_C"/>
    <property type="match status" value="1"/>
</dbReference>
<feature type="compositionally biased region" description="Basic and acidic residues" evidence="3">
    <location>
        <begin position="1"/>
        <end position="22"/>
    </location>
</feature>
<feature type="compositionally biased region" description="Gly residues" evidence="3">
    <location>
        <begin position="853"/>
        <end position="870"/>
    </location>
</feature>
<dbReference type="Gene3D" id="3.90.1170.50">
    <property type="entry name" value="Aldehyde oxidase/xanthine dehydrogenase, a/b hammerhead"/>
    <property type="match status" value="1"/>
</dbReference>
<dbReference type="InterPro" id="IPR000674">
    <property type="entry name" value="Ald_Oxase/Xan_DH_a/b"/>
</dbReference>
<dbReference type="PANTHER" id="PTHR11908">
    <property type="entry name" value="XANTHINE DEHYDROGENASE"/>
    <property type="match status" value="1"/>
</dbReference>
<dbReference type="EMBL" id="JBHSBC010000032">
    <property type="protein sequence ID" value="MFC3984182.1"/>
    <property type="molecule type" value="Genomic_DNA"/>
</dbReference>
<dbReference type="SUPFAM" id="SSF56003">
    <property type="entry name" value="Molybdenum cofactor-binding domain"/>
    <property type="match status" value="1"/>
</dbReference>
<sequence>MTGRTTENDRPGTPRGIRETGGGHEPQGHGPANPADLPRNHEPDEDHEADEGREVGRARRRKEDARLVTGRTTWTDNIQLPGMLYVAFLRAPMAHARITRVDTSAARSRPGVVAAFHGQDFAGEQGSLPCAWPVTEDVVIPDHPPMAVDEVRYVGEAVACVVATDRYAAADALEDIEIDYEPLAAVVDMAEALTEGSPKVHETGNRAFTWRFSQGDVEAAFRDAPVVVDRSYVQQRLIPTAMEPRAVVATTDGDSFTLYSATQIPHVLRVMLAMTTGIPEHRLRVIAPDVGGGFGSKLQVTAEEVLALLLTRRLGRPVKWTESRSEGNLTVHHGRDQLQRIRLAAERDGRLRAVQVELLADMGAYLMLVTPGVPLLGAFMYGGIYKMNAYDFTCTGVFTTKMPTDAYRGAGRPEATFAIERAMDELAHELGLDPVEVRRRNWITHEEFPYTTVCGLTYDSGNYEAATDRALELFGYDALRAEQARRRAERDPVQLGIGVSTFTEMCGIAPSRVLGSLNYGAGGWEHASVRVLPTGKVEVVTGTSPHGQGHETAWSQIAADALGVPFEDVSVLHGDTAVSHKGMDTYGSRSLVVGGVAVLSACEKVKDRARELAAHMLEASAQDVEFADGSFRVRGTTQGRTIQEVALAAFAAHDLPDGVEPGLDAETTFDPENFSFPHGTHLCAVEVDTETGGTVIRSYVAVDDVGFVVNPLIVEGQVHGGIAQGVGQALFEEAIHDVEGNLLTTTMADYLIPSAADLPEFVTARTETPATSNPLGVKGVGEAGTIASTPAVVNAVVDALRPYGVHDVRMPCTPERVWRAMASGAPEGFGASGTLGAFGAFATSVGSDAAGVSEGGRTSGGPAGFEGGAR</sequence>
<dbReference type="InterPro" id="IPR046867">
    <property type="entry name" value="AldOxase/xan_DH_MoCoBD2"/>
</dbReference>
<evidence type="ECO:0000256" key="1">
    <source>
        <dbReference type="ARBA" id="ARBA00022505"/>
    </source>
</evidence>
<dbReference type="SUPFAM" id="SSF54665">
    <property type="entry name" value="CO dehydrogenase molybdoprotein N-domain-like"/>
    <property type="match status" value="1"/>
</dbReference>
<dbReference type="Pfam" id="PF02738">
    <property type="entry name" value="MoCoBD_1"/>
    <property type="match status" value="1"/>
</dbReference>
<feature type="domain" description="Aldehyde oxidase/xanthine dehydrogenase a/b hammerhead" evidence="4">
    <location>
        <begin position="69"/>
        <end position="184"/>
    </location>
</feature>
<dbReference type="InterPro" id="IPR036856">
    <property type="entry name" value="Ald_Oxase/Xan_DH_a/b_sf"/>
</dbReference>
<proteinExistence type="predicted"/>
<feature type="region of interest" description="Disordered" evidence="3">
    <location>
        <begin position="849"/>
        <end position="870"/>
    </location>
</feature>
<evidence type="ECO:0000256" key="3">
    <source>
        <dbReference type="SAM" id="MobiDB-lite"/>
    </source>
</evidence>
<keyword evidence="6" id="KW-1185">Reference proteome</keyword>
<reference evidence="6" key="1">
    <citation type="journal article" date="2019" name="Int. J. Syst. Evol. Microbiol.">
        <title>The Global Catalogue of Microorganisms (GCM) 10K type strain sequencing project: providing services to taxonomists for standard genome sequencing and annotation.</title>
        <authorList>
            <consortium name="The Broad Institute Genomics Platform"/>
            <consortium name="The Broad Institute Genome Sequencing Center for Infectious Disease"/>
            <person name="Wu L."/>
            <person name="Ma J."/>
        </authorList>
    </citation>
    <scope>NUCLEOTIDE SEQUENCE [LARGE SCALE GENOMIC DNA]</scope>
    <source>
        <strain evidence="6">TBRC 7912</strain>
    </source>
</reference>
<evidence type="ECO:0000313" key="6">
    <source>
        <dbReference type="Proteomes" id="UP001595698"/>
    </source>
</evidence>
<dbReference type="Pfam" id="PF01315">
    <property type="entry name" value="Ald_Xan_dh_C"/>
    <property type="match status" value="1"/>
</dbReference>
<feature type="compositionally biased region" description="Basic and acidic residues" evidence="3">
    <location>
        <begin position="38"/>
        <end position="64"/>
    </location>
</feature>
<dbReference type="Pfam" id="PF20256">
    <property type="entry name" value="MoCoBD_2"/>
    <property type="match status" value="1"/>
</dbReference>
<dbReference type="PANTHER" id="PTHR11908:SF132">
    <property type="entry name" value="ALDEHYDE OXIDASE 1-RELATED"/>
    <property type="match status" value="1"/>
</dbReference>
<evidence type="ECO:0000259" key="4">
    <source>
        <dbReference type="SMART" id="SM01008"/>
    </source>
</evidence>
<protein>
    <submittedName>
        <fullName evidence="5">Xanthine dehydrogenase family protein molybdopterin-binding subunit</fullName>
    </submittedName>
</protein>
<dbReference type="InterPro" id="IPR016208">
    <property type="entry name" value="Ald_Oxase/xanthine_DH-like"/>
</dbReference>
<accession>A0ABV8F6B2</accession>
<gene>
    <name evidence="5" type="ORF">ACFOYY_28885</name>
</gene>
<dbReference type="InterPro" id="IPR008274">
    <property type="entry name" value="AldOxase/xan_DH_MoCoBD1"/>
</dbReference>